<organism evidence="4 5">
    <name type="scientific">Alkalithermobacter paradoxus</name>
    <dbReference type="NCBI Taxonomy" id="29349"/>
    <lineage>
        <taxon>Bacteria</taxon>
        <taxon>Bacillati</taxon>
        <taxon>Bacillota</taxon>
        <taxon>Clostridia</taxon>
        <taxon>Peptostreptococcales</taxon>
        <taxon>Tepidibacteraceae</taxon>
        <taxon>Alkalithermobacter</taxon>
    </lineage>
</organism>
<feature type="active site" description="Proton acceptor" evidence="1">
    <location>
        <position position="348"/>
    </location>
</feature>
<dbReference type="STRING" id="29349.CLOTH_14810"/>
<evidence type="ECO:0000313" key="4">
    <source>
        <dbReference type="EMBL" id="OPJ55423.1"/>
    </source>
</evidence>
<dbReference type="CDD" id="cd09604">
    <property type="entry name" value="M1_APN_like"/>
    <property type="match status" value="1"/>
</dbReference>
<dbReference type="PANTHER" id="PTHR45726">
    <property type="entry name" value="LEUKOTRIENE A-4 HYDROLASE"/>
    <property type="match status" value="1"/>
</dbReference>
<evidence type="ECO:0000313" key="5">
    <source>
        <dbReference type="Proteomes" id="UP000190140"/>
    </source>
</evidence>
<evidence type="ECO:0000259" key="3">
    <source>
        <dbReference type="Pfam" id="PF01433"/>
    </source>
</evidence>
<evidence type="ECO:0000256" key="2">
    <source>
        <dbReference type="PIRSR" id="PIRSR634015-3"/>
    </source>
</evidence>
<feature type="binding site" evidence="2">
    <location>
        <position position="351"/>
    </location>
    <ligand>
        <name>Zn(2+)</name>
        <dbReference type="ChEBI" id="CHEBI:29105"/>
        <note>catalytic</note>
    </ligand>
</feature>
<dbReference type="EC" id="3.4.11.2" evidence="4"/>
<reference evidence="4 5" key="1">
    <citation type="submission" date="2017-03" db="EMBL/GenBank/DDBJ databases">
        <title>Genome sequence of Clostridium thermoalcaliphilum DSM 7309.</title>
        <authorList>
            <person name="Poehlein A."/>
            <person name="Daniel R."/>
        </authorList>
    </citation>
    <scope>NUCLEOTIDE SEQUENCE [LARGE SCALE GENOMIC DNA]</scope>
    <source>
        <strain evidence="4 5">DSM 7309</strain>
    </source>
</reference>
<dbReference type="RefSeq" id="WP_079412648.1">
    <property type="nucleotide sequence ID" value="NZ_MZGW01000005.1"/>
</dbReference>
<feature type="binding site" evidence="2">
    <location>
        <position position="347"/>
    </location>
    <ligand>
        <name>Zn(2+)</name>
        <dbReference type="ChEBI" id="CHEBI:29105"/>
        <note>catalytic</note>
    </ligand>
</feature>
<dbReference type="AlphaFoldDB" id="A0A1V4I646"/>
<feature type="domain" description="Peptidase M1 membrane alanine aminopeptidase" evidence="3">
    <location>
        <begin position="288"/>
        <end position="473"/>
    </location>
</feature>
<accession>A0A1V4I646</accession>
<keyword evidence="4" id="KW-0378">Hydrolase</keyword>
<proteinExistence type="predicted"/>
<comment type="cofactor">
    <cofactor evidence="2">
        <name>Zn(2+)</name>
        <dbReference type="ChEBI" id="CHEBI:29105"/>
    </cofactor>
    <text evidence="2">Binds 1 zinc ion per subunit.</text>
</comment>
<dbReference type="InterPro" id="IPR027268">
    <property type="entry name" value="Peptidase_M4/M1_CTD_sf"/>
</dbReference>
<keyword evidence="5" id="KW-1185">Reference proteome</keyword>
<dbReference type="Pfam" id="PF01433">
    <property type="entry name" value="Peptidase_M1"/>
    <property type="match status" value="1"/>
</dbReference>
<dbReference type="Gene3D" id="1.10.390.10">
    <property type="entry name" value="Neutral Protease Domain 2"/>
    <property type="match status" value="1"/>
</dbReference>
<gene>
    <name evidence="4" type="primary">pepN</name>
    <name evidence="4" type="ORF">CLOTH_14810</name>
</gene>
<protein>
    <submittedName>
        <fullName evidence="4">Aminopeptidase N</fullName>
        <ecNumber evidence="4">3.4.11.2</ecNumber>
    </submittedName>
</protein>
<dbReference type="OrthoDB" id="9814383at2"/>
<dbReference type="GO" id="GO:0008237">
    <property type="term" value="F:metallopeptidase activity"/>
    <property type="evidence" value="ECO:0007669"/>
    <property type="project" value="InterPro"/>
</dbReference>
<dbReference type="SUPFAM" id="SSF55486">
    <property type="entry name" value="Metalloproteases ('zincins'), catalytic domain"/>
    <property type="match status" value="1"/>
</dbReference>
<dbReference type="GO" id="GO:0008270">
    <property type="term" value="F:zinc ion binding"/>
    <property type="evidence" value="ECO:0007669"/>
    <property type="project" value="InterPro"/>
</dbReference>
<feature type="active site" description="Proton donor" evidence="1">
    <location>
        <position position="427"/>
    </location>
</feature>
<feature type="binding site" evidence="2">
    <location>
        <position position="370"/>
    </location>
    <ligand>
        <name>Zn(2+)</name>
        <dbReference type="ChEBI" id="CHEBI:29105"/>
        <note>catalytic</note>
    </ligand>
</feature>
<dbReference type="InterPro" id="IPR014782">
    <property type="entry name" value="Peptidase_M1_dom"/>
</dbReference>
<dbReference type="EMBL" id="MZGW01000005">
    <property type="protein sequence ID" value="OPJ55423.1"/>
    <property type="molecule type" value="Genomic_DNA"/>
</dbReference>
<name>A0A1V4I646_9FIRM</name>
<sequence>MIILLNKKKMIISLSVLCLISLILLSFNVFNSNIGTIKLEETKKLNNYVINLKLNDEEKTIIANQKVTYVNNSDKSIDKIYFHIYPNAFSKEKYAPFEKEEFKYAYPNGFDEGYININRILGKNYNLKHKIMGSKKDILEIDLGYKLNPLEETTIILEYEVKLPNSLGRFGYGENTLNITNFYPIACVYDNNGWNIKSYEAIGDPFYSDVSNFEVNIQIPSKYEIATTGLIKDKIIKSDIKEYNIKADKVRSFAIIASDKFNILEQKVGNTTVYSYYFNKMGKESLMMAVDSLKIFNELFGEYPYETYSVVACDFFIGGMEYPNLVMIDKTLYNESEMFFLEYVIAHETAHQWWYSVVGNNEITEPWLDEALTEYSTLLYFEKKYGHETKQKLLDEIKLRTYGKSMKNIFKSTLEFNNSLEYSLHVYSKGALLIDTLRKEVGDEVFFNTLRDYYEKNKYKNVTSEDFFEIWKNHGISRKNITNTNI</sequence>
<dbReference type="PANTHER" id="PTHR45726:SF3">
    <property type="entry name" value="LEUKOTRIENE A-4 HYDROLASE"/>
    <property type="match status" value="1"/>
</dbReference>
<evidence type="ECO:0000256" key="1">
    <source>
        <dbReference type="PIRSR" id="PIRSR634015-1"/>
    </source>
</evidence>
<keyword evidence="2" id="KW-0479">Metal-binding</keyword>
<keyword evidence="4" id="KW-0645">Protease</keyword>
<comment type="caution">
    <text evidence="4">The sequence shown here is derived from an EMBL/GenBank/DDBJ whole genome shotgun (WGS) entry which is preliminary data.</text>
</comment>
<dbReference type="GO" id="GO:0016285">
    <property type="term" value="F:alanyl aminopeptidase activity"/>
    <property type="evidence" value="ECO:0007669"/>
    <property type="project" value="UniProtKB-EC"/>
</dbReference>
<dbReference type="InterPro" id="IPR034015">
    <property type="entry name" value="M1_LTA4H"/>
</dbReference>
<keyword evidence="4" id="KW-0031">Aminopeptidase</keyword>
<dbReference type="Proteomes" id="UP000190140">
    <property type="component" value="Unassembled WGS sequence"/>
</dbReference>
<keyword evidence="2" id="KW-0862">Zinc</keyword>